<dbReference type="Proteomes" id="UP000700596">
    <property type="component" value="Unassembled WGS sequence"/>
</dbReference>
<keyword evidence="3" id="KW-1185">Reference proteome</keyword>
<evidence type="ECO:0008006" key="4">
    <source>
        <dbReference type="Google" id="ProtNLM"/>
    </source>
</evidence>
<evidence type="ECO:0000313" key="2">
    <source>
        <dbReference type="EMBL" id="KAH7110542.1"/>
    </source>
</evidence>
<gene>
    <name evidence="2" type="ORF">B0J11DRAFT_512433</name>
</gene>
<feature type="chain" id="PRO_5040365702" description="Ubiquitin 3 binding protein But2 C-terminal domain-containing protein" evidence="1">
    <location>
        <begin position="21"/>
        <end position="210"/>
    </location>
</feature>
<sequence length="210" mass="23798">MLFLKNLLLSATLLVAHVTALTNITSISYCPFEVKIAPSDDPKSLDLTYTPTSTPIRPDFFNGLACLVEVRFELPDERGDVYLEEIEYNSNKKMSIETQLGWENNNGPTRYEPVSITDGKPAIARNSTWNTFPFCIQTPHSFRITSFYLQTKFSDANVRPNFVLEQKAKLRFGESRLCSVIDECDQPDIDMKFPACHDVVSSKQEENGID</sequence>
<dbReference type="AlphaFoldDB" id="A0A9P9D118"/>
<protein>
    <recommendedName>
        <fullName evidence="4">Ubiquitin 3 binding protein But2 C-terminal domain-containing protein</fullName>
    </recommendedName>
</protein>
<comment type="caution">
    <text evidence="2">The sequence shown here is derived from an EMBL/GenBank/DDBJ whole genome shotgun (WGS) entry which is preliminary data.</text>
</comment>
<proteinExistence type="predicted"/>
<organism evidence="2 3">
    <name type="scientific">Dendryphion nanum</name>
    <dbReference type="NCBI Taxonomy" id="256645"/>
    <lineage>
        <taxon>Eukaryota</taxon>
        <taxon>Fungi</taxon>
        <taxon>Dikarya</taxon>
        <taxon>Ascomycota</taxon>
        <taxon>Pezizomycotina</taxon>
        <taxon>Dothideomycetes</taxon>
        <taxon>Pleosporomycetidae</taxon>
        <taxon>Pleosporales</taxon>
        <taxon>Torulaceae</taxon>
        <taxon>Dendryphion</taxon>
    </lineage>
</organism>
<evidence type="ECO:0000313" key="3">
    <source>
        <dbReference type="Proteomes" id="UP000700596"/>
    </source>
</evidence>
<evidence type="ECO:0000256" key="1">
    <source>
        <dbReference type="SAM" id="SignalP"/>
    </source>
</evidence>
<name>A0A9P9D118_9PLEO</name>
<dbReference type="EMBL" id="JAGMWT010000027">
    <property type="protein sequence ID" value="KAH7110542.1"/>
    <property type="molecule type" value="Genomic_DNA"/>
</dbReference>
<keyword evidence="1" id="KW-0732">Signal</keyword>
<feature type="signal peptide" evidence="1">
    <location>
        <begin position="1"/>
        <end position="20"/>
    </location>
</feature>
<reference evidence="2" key="1">
    <citation type="journal article" date="2021" name="Nat. Commun.">
        <title>Genetic determinants of endophytism in the Arabidopsis root mycobiome.</title>
        <authorList>
            <person name="Mesny F."/>
            <person name="Miyauchi S."/>
            <person name="Thiergart T."/>
            <person name="Pickel B."/>
            <person name="Atanasova L."/>
            <person name="Karlsson M."/>
            <person name="Huettel B."/>
            <person name="Barry K.W."/>
            <person name="Haridas S."/>
            <person name="Chen C."/>
            <person name="Bauer D."/>
            <person name="Andreopoulos W."/>
            <person name="Pangilinan J."/>
            <person name="LaButti K."/>
            <person name="Riley R."/>
            <person name="Lipzen A."/>
            <person name="Clum A."/>
            <person name="Drula E."/>
            <person name="Henrissat B."/>
            <person name="Kohler A."/>
            <person name="Grigoriev I.V."/>
            <person name="Martin F.M."/>
            <person name="Hacquard S."/>
        </authorList>
    </citation>
    <scope>NUCLEOTIDE SEQUENCE</scope>
    <source>
        <strain evidence="2">MPI-CAGE-CH-0243</strain>
    </source>
</reference>
<accession>A0A9P9D118</accession>